<evidence type="ECO:0000256" key="5">
    <source>
        <dbReference type="HAMAP-Rule" id="MF_01080"/>
    </source>
</evidence>
<dbReference type="Pfam" id="PF01509">
    <property type="entry name" value="TruB_N"/>
    <property type="match status" value="1"/>
</dbReference>
<accession>A0A9D1LDF3</accession>
<dbReference type="InterPro" id="IPR014780">
    <property type="entry name" value="tRNA_psdUridine_synth_TruB"/>
</dbReference>
<dbReference type="InterPro" id="IPR020103">
    <property type="entry name" value="PsdUridine_synth_cat_dom_sf"/>
</dbReference>
<dbReference type="GO" id="GO:1990481">
    <property type="term" value="P:mRNA pseudouridine synthesis"/>
    <property type="evidence" value="ECO:0007669"/>
    <property type="project" value="TreeGrafter"/>
</dbReference>
<name>A0A9D1LDF3_9FIRM</name>
<evidence type="ECO:0000313" key="8">
    <source>
        <dbReference type="EMBL" id="HIU36538.1"/>
    </source>
</evidence>
<protein>
    <recommendedName>
        <fullName evidence="5">tRNA pseudouridine synthase B</fullName>
        <ecNumber evidence="5">5.4.99.25</ecNumber>
    </recommendedName>
    <alternativeName>
        <fullName evidence="5">tRNA pseudouridine(55) synthase</fullName>
        <shortName evidence="5">Psi55 synthase</shortName>
    </alternativeName>
    <alternativeName>
        <fullName evidence="5">tRNA pseudouridylate synthase</fullName>
    </alternativeName>
    <alternativeName>
        <fullName evidence="5">tRNA-uridine isomerase</fullName>
    </alternativeName>
</protein>
<evidence type="ECO:0000259" key="7">
    <source>
        <dbReference type="Pfam" id="PF16198"/>
    </source>
</evidence>
<evidence type="ECO:0000313" key="9">
    <source>
        <dbReference type="Proteomes" id="UP000824071"/>
    </source>
</evidence>
<proteinExistence type="inferred from homology"/>
<evidence type="ECO:0000256" key="3">
    <source>
        <dbReference type="ARBA" id="ARBA00022694"/>
    </source>
</evidence>
<dbReference type="InterPro" id="IPR032819">
    <property type="entry name" value="TruB_C"/>
</dbReference>
<dbReference type="SUPFAM" id="SSF55120">
    <property type="entry name" value="Pseudouridine synthase"/>
    <property type="match status" value="1"/>
</dbReference>
<evidence type="ECO:0000256" key="4">
    <source>
        <dbReference type="ARBA" id="ARBA00023235"/>
    </source>
</evidence>
<dbReference type="GO" id="GO:0031119">
    <property type="term" value="P:tRNA pseudouridine synthesis"/>
    <property type="evidence" value="ECO:0007669"/>
    <property type="project" value="UniProtKB-UniRule"/>
</dbReference>
<evidence type="ECO:0000259" key="6">
    <source>
        <dbReference type="Pfam" id="PF01509"/>
    </source>
</evidence>
<organism evidence="8 9">
    <name type="scientific">Candidatus Fimenecus excrementigallinarum</name>
    <dbReference type="NCBI Taxonomy" id="2840816"/>
    <lineage>
        <taxon>Bacteria</taxon>
        <taxon>Bacillati</taxon>
        <taxon>Bacillota</taxon>
        <taxon>Clostridia</taxon>
        <taxon>Candidatus Fimenecus</taxon>
    </lineage>
</organism>
<dbReference type="GO" id="GO:0003723">
    <property type="term" value="F:RNA binding"/>
    <property type="evidence" value="ECO:0007669"/>
    <property type="project" value="InterPro"/>
</dbReference>
<comment type="catalytic activity">
    <reaction evidence="1 5">
        <text>uridine(55) in tRNA = pseudouridine(55) in tRNA</text>
        <dbReference type="Rhea" id="RHEA:42532"/>
        <dbReference type="Rhea" id="RHEA-COMP:10101"/>
        <dbReference type="Rhea" id="RHEA-COMP:10102"/>
        <dbReference type="ChEBI" id="CHEBI:65314"/>
        <dbReference type="ChEBI" id="CHEBI:65315"/>
        <dbReference type="EC" id="5.4.99.25"/>
    </reaction>
</comment>
<dbReference type="CDD" id="cd02573">
    <property type="entry name" value="PseudoU_synth_EcTruB"/>
    <property type="match status" value="1"/>
</dbReference>
<dbReference type="Pfam" id="PF16198">
    <property type="entry name" value="TruB_C_2"/>
    <property type="match status" value="1"/>
</dbReference>
<dbReference type="Gene3D" id="3.30.2350.10">
    <property type="entry name" value="Pseudouridine synthase"/>
    <property type="match status" value="1"/>
</dbReference>
<dbReference type="Proteomes" id="UP000824071">
    <property type="component" value="Unassembled WGS sequence"/>
</dbReference>
<dbReference type="PANTHER" id="PTHR13767">
    <property type="entry name" value="TRNA-PSEUDOURIDINE SYNTHASE"/>
    <property type="match status" value="1"/>
</dbReference>
<feature type="active site" description="Nucleophile" evidence="5">
    <location>
        <position position="38"/>
    </location>
</feature>
<keyword evidence="3 5" id="KW-0819">tRNA processing</keyword>
<dbReference type="EMBL" id="DVMW01000044">
    <property type="protein sequence ID" value="HIU36538.1"/>
    <property type="molecule type" value="Genomic_DNA"/>
</dbReference>
<reference evidence="8" key="2">
    <citation type="journal article" date="2021" name="PeerJ">
        <title>Extensive microbial diversity within the chicken gut microbiome revealed by metagenomics and culture.</title>
        <authorList>
            <person name="Gilroy R."/>
            <person name="Ravi A."/>
            <person name="Getino M."/>
            <person name="Pursley I."/>
            <person name="Horton D.L."/>
            <person name="Alikhan N.F."/>
            <person name="Baker D."/>
            <person name="Gharbi K."/>
            <person name="Hall N."/>
            <person name="Watson M."/>
            <person name="Adriaenssens E.M."/>
            <person name="Foster-Nyarko E."/>
            <person name="Jarju S."/>
            <person name="Secka A."/>
            <person name="Antonio M."/>
            <person name="Oren A."/>
            <person name="Chaudhuri R.R."/>
            <person name="La Ragione R."/>
            <person name="Hildebrand F."/>
            <person name="Pallen M.J."/>
        </authorList>
    </citation>
    <scope>NUCLEOTIDE SEQUENCE</scope>
    <source>
        <strain evidence="8">ChiGjej1B1-19959</strain>
    </source>
</reference>
<dbReference type="EC" id="5.4.99.25" evidence="5"/>
<feature type="domain" description="tRNA pseudouridylate synthase B C-terminal" evidence="7">
    <location>
        <begin position="171"/>
        <end position="228"/>
    </location>
</feature>
<feature type="domain" description="Pseudouridine synthase II N-terminal" evidence="6">
    <location>
        <begin position="23"/>
        <end position="170"/>
    </location>
</feature>
<sequence>MTGFLCIDKPAGLTSFAVVRRVRGILGVKKAGHTGTLDPMATGVLPVALSGASRFIELLPAKEKAYTARVRLGLTTDTLDITGRVLTTCPVRVSPDEIRRAAARFLGDSEQLPPMYSALSQNGVRLYELARRGETVERKPRPVHIAVLEVTDIADDEFTLTATVSAGTYIRSLAHDIGQALGTGAVLTALRRTAANGFTKTQCVTLETLERLQSEGRVSEVLHSVDACLGAYPALTVTAPQAVRFHNGGELAAERLKGLCAPGLYRVYAPDGGFLGVGSLPADGESLLVKRVFADG</sequence>
<comment type="function">
    <text evidence="5">Responsible for synthesis of pseudouridine from uracil-55 in the psi GC loop of transfer RNAs.</text>
</comment>
<dbReference type="PANTHER" id="PTHR13767:SF2">
    <property type="entry name" value="PSEUDOURIDYLATE SYNTHASE TRUB1"/>
    <property type="match status" value="1"/>
</dbReference>
<dbReference type="NCBIfam" id="TIGR00431">
    <property type="entry name" value="TruB"/>
    <property type="match status" value="1"/>
</dbReference>
<comment type="similarity">
    <text evidence="2 5">Belongs to the pseudouridine synthase TruB family. Type 1 subfamily.</text>
</comment>
<dbReference type="GO" id="GO:0160148">
    <property type="term" value="F:tRNA pseudouridine(55) synthase activity"/>
    <property type="evidence" value="ECO:0007669"/>
    <property type="project" value="UniProtKB-EC"/>
</dbReference>
<evidence type="ECO:0000256" key="1">
    <source>
        <dbReference type="ARBA" id="ARBA00000385"/>
    </source>
</evidence>
<keyword evidence="4 5" id="KW-0413">Isomerase</keyword>
<dbReference type="AlphaFoldDB" id="A0A9D1LDF3"/>
<comment type="caution">
    <text evidence="8">The sequence shown here is derived from an EMBL/GenBank/DDBJ whole genome shotgun (WGS) entry which is preliminary data.</text>
</comment>
<dbReference type="HAMAP" id="MF_01080">
    <property type="entry name" value="TruB_bact"/>
    <property type="match status" value="1"/>
</dbReference>
<dbReference type="InterPro" id="IPR002501">
    <property type="entry name" value="PsdUridine_synth_N"/>
</dbReference>
<reference evidence="8" key="1">
    <citation type="submission" date="2020-10" db="EMBL/GenBank/DDBJ databases">
        <authorList>
            <person name="Gilroy R."/>
        </authorList>
    </citation>
    <scope>NUCLEOTIDE SEQUENCE</scope>
    <source>
        <strain evidence="8">ChiGjej1B1-19959</strain>
    </source>
</reference>
<gene>
    <name evidence="5 8" type="primary">truB</name>
    <name evidence="8" type="ORF">IAC53_08040</name>
</gene>
<evidence type="ECO:0000256" key="2">
    <source>
        <dbReference type="ARBA" id="ARBA00005642"/>
    </source>
</evidence>